<evidence type="ECO:0000313" key="1">
    <source>
        <dbReference type="EMBL" id="CRG88383.1"/>
    </source>
</evidence>
<keyword evidence="2" id="KW-1185">Reference proteome</keyword>
<gene>
    <name evidence="1" type="ORF">PISL3812_05413</name>
</gene>
<proteinExistence type="predicted"/>
<reference evidence="1 2" key="1">
    <citation type="submission" date="2015-04" db="EMBL/GenBank/DDBJ databases">
        <authorList>
            <person name="Syromyatnikov M.Y."/>
            <person name="Popov V.N."/>
        </authorList>
    </citation>
    <scope>NUCLEOTIDE SEQUENCE [LARGE SCALE GENOMIC DNA]</scope>
    <source>
        <strain evidence="1">WF-38-12</strain>
    </source>
</reference>
<dbReference type="AlphaFoldDB" id="A0A0U1LYG5"/>
<sequence length="204" mass="23241">MATVSWRTKSRFMVSGNTITTNSVQFVFLHRWDQHKHPESYSIWGLEGNIRTCILYFDFKVRETTTKCGINKAAVSIDFNTEGLTQAQLFHVKPAYQFRGPSAEQGYKKNWSFGPTFNTPFGGGSLGQIGIEENLEGLPDWRFYGALCPEEEDHGVKWVWIRGDHYKPARGVPEMVVGVAAKNHPQTEFHGAVTMSVQPRRSWR</sequence>
<dbReference type="OrthoDB" id="5414613at2759"/>
<protein>
    <submittedName>
        <fullName evidence="1">Uncharacterized protein</fullName>
    </submittedName>
</protein>
<name>A0A0U1LYG5_TALIS</name>
<accession>A0A0U1LYG5</accession>
<dbReference type="EMBL" id="CVMT01000004">
    <property type="protein sequence ID" value="CRG88383.1"/>
    <property type="molecule type" value="Genomic_DNA"/>
</dbReference>
<organism evidence="1 2">
    <name type="scientific">Talaromyces islandicus</name>
    <name type="common">Penicillium islandicum</name>
    <dbReference type="NCBI Taxonomy" id="28573"/>
    <lineage>
        <taxon>Eukaryota</taxon>
        <taxon>Fungi</taxon>
        <taxon>Dikarya</taxon>
        <taxon>Ascomycota</taxon>
        <taxon>Pezizomycotina</taxon>
        <taxon>Eurotiomycetes</taxon>
        <taxon>Eurotiomycetidae</taxon>
        <taxon>Eurotiales</taxon>
        <taxon>Trichocomaceae</taxon>
        <taxon>Talaromyces</taxon>
        <taxon>Talaromyces sect. Islandici</taxon>
    </lineage>
</organism>
<evidence type="ECO:0000313" key="2">
    <source>
        <dbReference type="Proteomes" id="UP000054383"/>
    </source>
</evidence>
<dbReference type="Proteomes" id="UP000054383">
    <property type="component" value="Unassembled WGS sequence"/>
</dbReference>